<organism evidence="14 15">
    <name type="scientific">Alkalibacterium olivapovliticus</name>
    <dbReference type="NCBI Taxonomy" id="99907"/>
    <lineage>
        <taxon>Bacteria</taxon>
        <taxon>Bacillati</taxon>
        <taxon>Bacillota</taxon>
        <taxon>Bacilli</taxon>
        <taxon>Lactobacillales</taxon>
        <taxon>Carnobacteriaceae</taxon>
        <taxon>Alkalibacterium</taxon>
    </lineage>
</organism>
<keyword evidence="4" id="KW-0106">Calcium</keyword>
<dbReference type="NCBIfam" id="TIGR02102">
    <property type="entry name" value="pullulan_Gpos"/>
    <property type="match status" value="1"/>
</dbReference>
<accession>A0A2T0W8X0</accession>
<sequence length="2054" mass="229906">MNRKWSSFFSALMVSLMVFQSLASVLPIFTTTVSAETERQLRVHLETETIDNDLSLWIWGDVISESSDVAEWPSGSAFNEDDQTEFGYFQDIPIDADAEEIGMIAVYADESKFIDEDIIISLFDNVDEVWIREDGSVYYYEPVDFETPTIRIHFSDESENYSDYGIWFWGAAPNLPQNWPDDAIYFSSEQVGPYGAYVDIPVNEGAGGFSFLILNSATGEQTGDLVFEELASHQQIFLKSDVEEVFTNPYFQSLAEEEDELDETEGEGDITVSASVNRSFDYSEHGILDVEIDNHSELVIDRISADVSSIGGRSNLTISPELNRVTLSVDHTVAPGTYPITVTVWDETNGRYTTQTEVTIDARVKAEGERDWDEEIIYFMLTDRFADGDESNNNPYGLDYANADNPRGTYQGGDFKGVTQNLDYLDELGVSTIWVSPIVENVAYDVEYASADGSYYGYHGYWASNFEELNPHLGTLADFHELIDSAADRGINIMVDVVLNHPGYGLHPSNTVPNPPEGYPTDEDRARFDGMIRENSGGGDLTMELAGLPDFITERQDVREQLVDWQADWITKSTTPNGNAIASYRVDTVKHVDDTTWQHFKNELVEKDPGFRLIGESWGANYNSHTRYLNSGMMDSLLDFSFKDYASSFVRGNLTAANDLLVERNQVLASDATLGQFLGSHDEAGFLYGHDNNEGMLKLAASLQMTAKGQPVIYYGEELGQSGPENWPVYDNRYDLAWDDVEGNDILAHYQALTGFRNDNSELLSRGTRSEFLTSENEDWMMVERALNDELVYMAFNVSEEEQTISVEVDNENVVVMDHYSNVDYTAVEADGSYVLTYTVPAMADGGTALLTIENGSFISQEVETPDDSETPQEEGELEDGFFRLHFATLPENDPSNLGLWIWEDVKDPSDTVGGWPDAALSFGDAVSTDYGYYMDIELAEDPEVIGFLINNRSGSNLTGDLRVRLLAHEMNEAWLDANYSIYPYEPLMEEDMIRVNYQRTNEDYDNWGLWTWDDVLTPTENWTTGAMESDGIGRNGTFFNLALAEDAEEIGFLFVQRDGSDQSTDYAFSGLSEQSQIFVREGDDTIYTNPYYVREDGMIRAEQISETQIEVFFHSTEALTEEALMELIQVLDKDGNTVTFTSVTIDNERNAVTLEGDFSLNQAPYSIVFDETQVEARMGWRLKDELYAYDGELGLDLHEDGTADLKVWSPSAEAVRVILYDKDNQSEVVRDDIEMTSLESGVWSIVLDEQSTGLEDVTGYFYHFEIERNGESVLALDPYARSMAAWNSSDPDNYIGKAAIVNPSHIGPELEYANIEGYDKREDAIIYEIHVRDFTSDPSLEDELDSQFGTFSAFIEKLDYIESLGVTHVQLLPVMSYFFANEFENSERMLEYGSTNTNFNWGYDPHSYFSLTGMYSENPEDPAKRIEEFKQLIDEIHSRKMGVVLDVVYNHTAREHIFEDLEPNYYHFMDADGTSRTSFGGGRLGTTHEMARRILVDSITYWVEEFKVDGFRFDMMGDHDAESIQIAFDEAKKLNPNILMIGEGWRTFVGDEGYEDVMPADQDWMQHTESVGSFSDEFRNELKSGFGSEGEPRFITGGARSIQQIFDNLTANPHNFTATNPGDVVPYIAAHDNLTLHDVIAQSIQKDPEDHQQEIHQRIRLGNLMVLTAQGTPFIHAGQEFGRTKQFRDPDFAEPVADELVPYKSTFMTNADGSPFLYPYFIHDSYDSTDAVNMFEWNKATNEEAYPINTLTQSYTTGLIELRRSTDAFRKGTMEEISELVSLVDAPEIDETDLVIAYRAEDSNGDVYYVFVNADDTERELTLDADLTEGYVIVDGQTAGTHSITSPEGISVTEESVTLDPLTASVIVLTDRDIEEVPVEDPDEDEEGDSEGDPDADTDIDPDGDEDTDPDGDTDIDPDGDEDTDPDGDPDIDPDGDGDADPDIDPDGDEDTDSDGDTDIDPDGDGDTDPDGDPDIDPDGDGDADPDGDPDIDPDEDEATDPDEDTDETLDGESDSDLGQRLPSTATALWTVGAVGLLSILTGAAVKLFKKKK</sequence>
<evidence type="ECO:0000313" key="15">
    <source>
        <dbReference type="Proteomes" id="UP000238205"/>
    </source>
</evidence>
<name>A0A2T0W8X0_9LACT</name>
<dbReference type="SUPFAM" id="SSF51445">
    <property type="entry name" value="(Trans)glycosidases"/>
    <property type="match status" value="2"/>
</dbReference>
<feature type="region of interest" description="Disordered" evidence="10">
    <location>
        <begin position="1870"/>
        <end position="2023"/>
    </location>
</feature>
<dbReference type="InterPro" id="IPR040806">
    <property type="entry name" value="SpuA_C"/>
</dbReference>
<keyword evidence="15" id="KW-1185">Reference proteome</keyword>
<feature type="signal peptide" evidence="12">
    <location>
        <begin position="1"/>
        <end position="23"/>
    </location>
</feature>
<evidence type="ECO:0000256" key="4">
    <source>
        <dbReference type="ARBA" id="ARBA00022837"/>
    </source>
</evidence>
<dbReference type="Pfam" id="PF03714">
    <property type="entry name" value="PUD"/>
    <property type="match status" value="4"/>
</dbReference>
<dbReference type="GO" id="GO:0030246">
    <property type="term" value="F:carbohydrate binding"/>
    <property type="evidence" value="ECO:0007669"/>
    <property type="project" value="InterPro"/>
</dbReference>
<dbReference type="SUPFAM" id="SSF49452">
    <property type="entry name" value="Starch-binding domain-like"/>
    <property type="match status" value="4"/>
</dbReference>
<evidence type="ECO:0000256" key="2">
    <source>
        <dbReference type="ARBA" id="ARBA00022729"/>
    </source>
</evidence>
<dbReference type="Gene3D" id="2.60.40.10">
    <property type="entry name" value="Immunoglobulins"/>
    <property type="match status" value="1"/>
</dbReference>
<dbReference type="Pfam" id="PF18033">
    <property type="entry name" value="SpuA_C"/>
    <property type="match status" value="1"/>
</dbReference>
<dbReference type="EC" id="3.2.1.41" evidence="7"/>
<evidence type="ECO:0000256" key="11">
    <source>
        <dbReference type="SAM" id="Phobius"/>
    </source>
</evidence>
<evidence type="ECO:0000256" key="6">
    <source>
        <dbReference type="ARBA" id="ARBA00023965"/>
    </source>
</evidence>
<comment type="caution">
    <text evidence="14">The sequence shown here is derived from an EMBL/GenBank/DDBJ whole genome shotgun (WGS) entry which is preliminary data.</text>
</comment>
<evidence type="ECO:0000256" key="9">
    <source>
        <dbReference type="ARBA" id="ARBA00031076"/>
    </source>
</evidence>
<dbReference type="GO" id="GO:0005975">
    <property type="term" value="P:carbohydrate metabolic process"/>
    <property type="evidence" value="ECO:0007669"/>
    <property type="project" value="InterPro"/>
</dbReference>
<dbReference type="OrthoDB" id="9761875at2"/>
<keyword evidence="5" id="KW-0326">Glycosidase</keyword>
<dbReference type="InterPro" id="IPR005323">
    <property type="entry name" value="CBM41_pullulanase"/>
</dbReference>
<feature type="domain" description="Glycosyl hydrolase family 13 catalytic" evidence="13">
    <location>
        <begin position="379"/>
        <end position="757"/>
    </location>
</feature>
<dbReference type="CDD" id="cd10315">
    <property type="entry name" value="CBM41_pullulanase"/>
    <property type="match status" value="4"/>
</dbReference>
<evidence type="ECO:0000256" key="3">
    <source>
        <dbReference type="ARBA" id="ARBA00022801"/>
    </source>
</evidence>
<reference evidence="14 15" key="1">
    <citation type="submission" date="2018-03" db="EMBL/GenBank/DDBJ databases">
        <title>Genomic Encyclopedia of Archaeal and Bacterial Type Strains, Phase II (KMG-II): from individual species to whole genera.</title>
        <authorList>
            <person name="Goeker M."/>
        </authorList>
    </citation>
    <scope>NUCLEOTIDE SEQUENCE [LARGE SCALE GENOMIC DNA]</scope>
    <source>
        <strain evidence="14 15">DSM 13175</strain>
    </source>
</reference>
<dbReference type="Proteomes" id="UP000238205">
    <property type="component" value="Unassembled WGS sequence"/>
</dbReference>
<proteinExistence type="inferred from homology"/>
<keyword evidence="11" id="KW-0812">Transmembrane</keyword>
<dbReference type="InterPro" id="IPR014755">
    <property type="entry name" value="Cu-Rt/internalin_Ig-like"/>
</dbReference>
<protein>
    <recommendedName>
        <fullName evidence="7">pullulanase</fullName>
        <ecNumber evidence="7">3.2.1.41</ecNumber>
    </recommendedName>
    <alternativeName>
        <fullName evidence="8">Alpha-dextrin endo-1,6-alpha-glucosidase</fullName>
    </alternativeName>
    <alternativeName>
        <fullName evidence="9">Pullulan 6-glucanohydrolase</fullName>
    </alternativeName>
</protein>
<dbReference type="Pfam" id="PF00128">
    <property type="entry name" value="Alpha-amylase"/>
    <property type="match status" value="4"/>
</dbReference>
<dbReference type="InterPro" id="IPR013780">
    <property type="entry name" value="Glyco_hydro_b"/>
</dbReference>
<evidence type="ECO:0000313" key="14">
    <source>
        <dbReference type="EMBL" id="PRY83157.1"/>
    </source>
</evidence>
<dbReference type="Gene3D" id="3.20.20.80">
    <property type="entry name" value="Glycosidases"/>
    <property type="match status" value="2"/>
</dbReference>
<dbReference type="SUPFAM" id="SSF81296">
    <property type="entry name" value="E set domains"/>
    <property type="match status" value="1"/>
</dbReference>
<evidence type="ECO:0000259" key="13">
    <source>
        <dbReference type="SMART" id="SM00642"/>
    </source>
</evidence>
<dbReference type="InterPro" id="IPR006047">
    <property type="entry name" value="GH13_cat_dom"/>
</dbReference>
<feature type="transmembrane region" description="Helical" evidence="11">
    <location>
        <begin position="2029"/>
        <end position="2050"/>
    </location>
</feature>
<dbReference type="GO" id="GO:0051060">
    <property type="term" value="F:pullulanase activity"/>
    <property type="evidence" value="ECO:0007669"/>
    <property type="project" value="UniProtKB-EC"/>
</dbReference>
<dbReference type="Gene3D" id="2.60.40.1220">
    <property type="match status" value="1"/>
</dbReference>
<dbReference type="Gene3D" id="2.60.40.1110">
    <property type="match status" value="4"/>
</dbReference>
<dbReference type="EMBL" id="PVTO01000006">
    <property type="protein sequence ID" value="PRY83157.1"/>
    <property type="molecule type" value="Genomic_DNA"/>
</dbReference>
<dbReference type="CDD" id="cd02860">
    <property type="entry name" value="E_set_Pullulanase"/>
    <property type="match status" value="1"/>
</dbReference>
<dbReference type="SMART" id="SM00642">
    <property type="entry name" value="Aamy"/>
    <property type="match status" value="2"/>
</dbReference>
<dbReference type="InterPro" id="IPR004193">
    <property type="entry name" value="Glyco_hydro_13_N"/>
</dbReference>
<keyword evidence="11" id="KW-1133">Transmembrane helix</keyword>
<dbReference type="InterPro" id="IPR017853">
    <property type="entry name" value="GH"/>
</dbReference>
<dbReference type="SUPFAM" id="SSF51011">
    <property type="entry name" value="Glycosyl hydrolase domain"/>
    <property type="match status" value="1"/>
</dbReference>
<dbReference type="InterPro" id="IPR011838">
    <property type="entry name" value="Pullulan_Gpos"/>
</dbReference>
<evidence type="ECO:0000256" key="10">
    <source>
        <dbReference type="SAM" id="MobiDB-lite"/>
    </source>
</evidence>
<dbReference type="PANTHER" id="PTHR43002">
    <property type="entry name" value="GLYCOGEN DEBRANCHING ENZYME"/>
    <property type="match status" value="1"/>
</dbReference>
<evidence type="ECO:0000256" key="12">
    <source>
        <dbReference type="SAM" id="SignalP"/>
    </source>
</evidence>
<evidence type="ECO:0000256" key="7">
    <source>
        <dbReference type="ARBA" id="ARBA00024062"/>
    </source>
</evidence>
<keyword evidence="11" id="KW-0472">Membrane</keyword>
<keyword evidence="2 12" id="KW-0732">Signal</keyword>
<feature type="domain" description="Glycosyl hydrolase family 13 catalytic" evidence="13">
    <location>
        <begin position="1329"/>
        <end position="1713"/>
    </location>
</feature>
<feature type="compositionally biased region" description="Acidic residues" evidence="10">
    <location>
        <begin position="1874"/>
        <end position="2017"/>
    </location>
</feature>
<dbReference type="InterPro" id="IPR014756">
    <property type="entry name" value="Ig_E-set"/>
</dbReference>
<dbReference type="RefSeq" id="WP_106192069.1">
    <property type="nucleotide sequence ID" value="NZ_PVTO01000006.1"/>
</dbReference>
<evidence type="ECO:0000256" key="1">
    <source>
        <dbReference type="ARBA" id="ARBA00008061"/>
    </source>
</evidence>
<dbReference type="InterPro" id="IPR013783">
    <property type="entry name" value="Ig-like_fold"/>
</dbReference>
<keyword evidence="3" id="KW-0378">Hydrolase</keyword>
<dbReference type="CDD" id="cd11341">
    <property type="entry name" value="AmyAc_Pullulanase_LD-like"/>
    <property type="match status" value="1"/>
</dbReference>
<evidence type="ECO:0000256" key="5">
    <source>
        <dbReference type="ARBA" id="ARBA00023295"/>
    </source>
</evidence>
<comment type="catalytic activity">
    <reaction evidence="6">
        <text>Hydrolysis of (1-&gt;6)-alpha-D-glucosidic linkages in pullulan, amylopectin and glycogen, and in the alpha- and beta-limit dextrins of amylopectin and glycogen.</text>
        <dbReference type="EC" id="3.2.1.41"/>
    </reaction>
</comment>
<dbReference type="Pfam" id="PF02922">
    <property type="entry name" value="CBM_48"/>
    <property type="match status" value="1"/>
</dbReference>
<gene>
    <name evidence="14" type="ORF">CLV38_10662</name>
</gene>
<comment type="similarity">
    <text evidence="1">Belongs to the glycosyl hydrolase 13 family.</text>
</comment>
<evidence type="ECO:0000256" key="8">
    <source>
        <dbReference type="ARBA" id="ARBA00029618"/>
    </source>
</evidence>
<feature type="chain" id="PRO_5039276707" description="pullulanase" evidence="12">
    <location>
        <begin position="24"/>
        <end position="2054"/>
    </location>
</feature>
<dbReference type="InterPro" id="IPR013784">
    <property type="entry name" value="Carb-bd-like_fold"/>
</dbReference>
<dbReference type="Gene3D" id="2.60.40.1180">
    <property type="entry name" value="Golgi alpha-mannosidase II"/>
    <property type="match status" value="1"/>
</dbReference>